<reference evidence="1" key="1">
    <citation type="submission" date="2016-10" db="EMBL/GenBank/DDBJ databases">
        <title>vB_BbrS_LK3 siphovirus of Bordetella bronchiseptica: our friend or foe?</title>
        <authorList>
            <person name="Petrovic A."/>
            <person name="Doffkay Z."/>
            <person name="Rakhely G."/>
            <person name="Knezevic P."/>
        </authorList>
    </citation>
    <scope>NUCLEOTIDE SEQUENCE [LARGE SCALE GENOMIC DNA]</scope>
</reference>
<gene>
    <name evidence="1" type="ORF">LK3_78</name>
</gene>
<dbReference type="Proteomes" id="UP000241389">
    <property type="component" value="Segment"/>
</dbReference>
<proteinExistence type="predicted"/>
<evidence type="ECO:0000313" key="1">
    <source>
        <dbReference type="EMBL" id="APL99109.1"/>
    </source>
</evidence>
<dbReference type="EMBL" id="KX961385">
    <property type="protein sequence ID" value="APL99109.1"/>
    <property type="molecule type" value="Genomic_DNA"/>
</dbReference>
<accession>A0A2D0W8X4</accession>
<organism evidence="1">
    <name type="scientific">Bordetella phage LK3</name>
    <dbReference type="NCBI Taxonomy" id="1926943"/>
    <lineage>
        <taxon>Viruses</taxon>
        <taxon>Duplodnaviria</taxon>
        <taxon>Heunggongvirae</taxon>
        <taxon>Uroviricota</taxon>
        <taxon>Caudoviricetes</taxon>
        <taxon>Mesyanzhinovviridae</taxon>
        <taxon>Rabinowitzvirinae</taxon>
        <taxon>Vojvodinavirus</taxon>
        <taxon>Vojvodinavirus CN1</taxon>
        <taxon>Bordetella virus CN1</taxon>
    </lineage>
</organism>
<protein>
    <submittedName>
        <fullName evidence="1">Uncharacterized protein</fullName>
    </submittedName>
</protein>
<sequence length="69" mass="8136">MDYLHCELTRARAKAVAWAILRMSRQQIADRLAETYGERYYVEDGVVLRASKLPPYQPHRIYPLLEKQS</sequence>
<name>A0A2D0W8X4_9CAUD</name>